<evidence type="ECO:0000313" key="2">
    <source>
        <dbReference type="Proteomes" id="UP000253941"/>
    </source>
</evidence>
<keyword evidence="2" id="KW-1185">Reference proteome</keyword>
<gene>
    <name evidence="1" type="ORF">DRB17_05190</name>
</gene>
<accession>A0A369TCZ3</accession>
<name>A0A369TCZ3_9PROT</name>
<evidence type="ECO:0000313" key="1">
    <source>
        <dbReference type="EMBL" id="RDD63160.1"/>
    </source>
</evidence>
<dbReference type="AlphaFoldDB" id="A0A369TCZ3"/>
<organism evidence="1 2">
    <name type="scientific">Ferruginivarius sediminum</name>
    <dbReference type="NCBI Taxonomy" id="2661937"/>
    <lineage>
        <taxon>Bacteria</taxon>
        <taxon>Pseudomonadati</taxon>
        <taxon>Pseudomonadota</taxon>
        <taxon>Alphaproteobacteria</taxon>
        <taxon>Rhodospirillales</taxon>
        <taxon>Rhodospirillaceae</taxon>
        <taxon>Ferruginivarius</taxon>
    </lineage>
</organism>
<dbReference type="EMBL" id="QPMH01000003">
    <property type="protein sequence ID" value="RDD63160.1"/>
    <property type="molecule type" value="Genomic_DNA"/>
</dbReference>
<sequence length="420" mass="46461">MFEVISLKNVKNYCIFSDRTGKHLRPIKELRAMAEKKDEAPETLAAHLQRFKAGPTAEGRVELAEDVSAVFNGGRLSNAERTIACEIFEAFARDVDTRVRRVLAEQLCNSPLLPAELARTLAEDVDSVACPILRYSQVLSDDDLIAIIAAASQDKMLAISRRSGVSAQVGDALLDKGSETVAASLMSNPKARLPTETMNKALDRHAESPAVHAALVERPRLPPAIVVRLVERVSEDLIDRLFARHGLPSQWRHDLCELVEGAAVTDLAENAEPVSNITALVDSLYRRGKLNGLTLLRALMMREDTFVFHALARLTSHSDKKVRDYLMHEGMLERRELYNATGLPAELFPAFNAAVSALRDDIHGEQAQTQAGYQRDIIARIVRGYPDLAPTNLDNVLAQLEHRLGRQRMHSQGGVRSVES</sequence>
<dbReference type="Pfam" id="PF10098">
    <property type="entry name" value="DUF2336"/>
    <property type="match status" value="1"/>
</dbReference>
<comment type="caution">
    <text evidence="1">The sequence shown here is derived from an EMBL/GenBank/DDBJ whole genome shotgun (WGS) entry which is preliminary data.</text>
</comment>
<reference evidence="1 2" key="1">
    <citation type="submission" date="2018-07" db="EMBL/GenBank/DDBJ databases">
        <title>Venubactetium sediminum gen. nov., sp. nov., isolated from a marine solar saltern.</title>
        <authorList>
            <person name="Wang S."/>
        </authorList>
    </citation>
    <scope>NUCLEOTIDE SEQUENCE [LARGE SCALE GENOMIC DNA]</scope>
    <source>
        <strain evidence="1 2">WD2A32</strain>
    </source>
</reference>
<protein>
    <submittedName>
        <fullName evidence="1">DUF2336 domain-containing protein</fullName>
    </submittedName>
</protein>
<proteinExistence type="predicted"/>
<dbReference type="Proteomes" id="UP000253941">
    <property type="component" value="Unassembled WGS sequence"/>
</dbReference>
<dbReference type="InterPro" id="IPR019285">
    <property type="entry name" value="DUF2336"/>
</dbReference>